<comment type="similarity">
    <text evidence="16">Belongs to the chemokine-like receptor (CMKLR) family.</text>
</comment>
<evidence type="ECO:0000256" key="3">
    <source>
        <dbReference type="ARBA" id="ARBA00022475"/>
    </source>
</evidence>
<evidence type="ECO:0000256" key="19">
    <source>
        <dbReference type="SAM" id="MobiDB-lite"/>
    </source>
</evidence>
<keyword evidence="12 18" id="KW-0675">Receptor</keyword>
<comment type="function">
    <text evidence="15">Receptor for the chemotactic and inflammatory peptide anaphylatoxin C3a. This receptor stimulates chemotaxis, granule enzyme release and superoxide anion production.</text>
</comment>
<evidence type="ECO:0000256" key="11">
    <source>
        <dbReference type="ARBA" id="ARBA00023157"/>
    </source>
</evidence>
<comment type="similarity">
    <text evidence="18">Belongs to the G-protein coupled receptor 1 family.</text>
</comment>
<dbReference type="InterPro" id="IPR000276">
    <property type="entry name" value="GPCR_Rhodpsn"/>
</dbReference>
<dbReference type="GO" id="GO:0006935">
    <property type="term" value="P:chemotaxis"/>
    <property type="evidence" value="ECO:0007669"/>
    <property type="project" value="UniProtKB-KW"/>
</dbReference>
<proteinExistence type="inferred from homology"/>
<dbReference type="SUPFAM" id="SSF81321">
    <property type="entry name" value="Family A G protein-coupled receptor-like"/>
    <property type="match status" value="1"/>
</dbReference>
<evidence type="ECO:0000313" key="22">
    <source>
        <dbReference type="EMBL" id="KAF6373103.1"/>
    </source>
</evidence>
<comment type="subunit">
    <text evidence="17">Interacts with VGF-derived peptide TLQP-21.</text>
</comment>
<evidence type="ECO:0000256" key="6">
    <source>
        <dbReference type="ARBA" id="ARBA00022641"/>
    </source>
</evidence>
<dbReference type="PROSITE" id="PS00237">
    <property type="entry name" value="G_PROTEIN_RECEP_F1_1"/>
    <property type="match status" value="1"/>
</dbReference>
<dbReference type="InterPro" id="IPR017452">
    <property type="entry name" value="GPCR_Rhodpsn_7TM"/>
</dbReference>
<dbReference type="InterPro" id="IPR001644">
    <property type="entry name" value="Anaphtx_C3AR1"/>
</dbReference>
<evidence type="ECO:0000313" key="23">
    <source>
        <dbReference type="Proteomes" id="UP000558488"/>
    </source>
</evidence>
<feature type="transmembrane region" description="Helical" evidence="20">
    <location>
        <begin position="39"/>
        <end position="64"/>
    </location>
</feature>
<keyword evidence="7 18" id="KW-0812">Transmembrane</keyword>
<keyword evidence="13" id="KW-0325">Glycoprotein</keyword>
<evidence type="ECO:0000256" key="15">
    <source>
        <dbReference type="ARBA" id="ARBA00025640"/>
    </source>
</evidence>
<keyword evidence="8 20" id="KW-1133">Transmembrane helix</keyword>
<evidence type="ECO:0000256" key="14">
    <source>
        <dbReference type="ARBA" id="ARBA00023224"/>
    </source>
</evidence>
<gene>
    <name evidence="22" type="ORF">mPipKuh1_001823</name>
</gene>
<protein>
    <recommendedName>
        <fullName evidence="2">C3a anaphylatoxin chemotactic receptor</fullName>
    </recommendedName>
</protein>
<feature type="transmembrane region" description="Helical" evidence="20">
    <location>
        <begin position="76"/>
        <end position="100"/>
    </location>
</feature>
<evidence type="ECO:0000256" key="1">
    <source>
        <dbReference type="ARBA" id="ARBA00004651"/>
    </source>
</evidence>
<dbReference type="InterPro" id="IPR002234">
    <property type="entry name" value="Anphylx_rcpt_C3a/C5a1-2"/>
</dbReference>
<evidence type="ECO:0000256" key="7">
    <source>
        <dbReference type="ARBA" id="ARBA00022692"/>
    </source>
</evidence>
<dbReference type="FunFam" id="1.20.1070.10:FF:000284">
    <property type="entry name" value="C3a anaphylatoxin chemotactic receptor"/>
    <property type="match status" value="1"/>
</dbReference>
<accession>A0A7J7ZFP4</accession>
<evidence type="ECO:0000256" key="9">
    <source>
        <dbReference type="ARBA" id="ARBA00023040"/>
    </source>
</evidence>
<comment type="caution">
    <text evidence="22">The sequence shown here is derived from an EMBL/GenBank/DDBJ whole genome shotgun (WGS) entry which is preliminary data.</text>
</comment>
<dbReference type="Gene3D" id="1.20.1070.10">
    <property type="entry name" value="Rhodopsin 7-helix transmembrane proteins"/>
    <property type="match status" value="2"/>
</dbReference>
<keyword evidence="23" id="KW-1185">Reference proteome</keyword>
<evidence type="ECO:0000256" key="2">
    <source>
        <dbReference type="ARBA" id="ARBA00022343"/>
    </source>
</evidence>
<evidence type="ECO:0000256" key="16">
    <source>
        <dbReference type="ARBA" id="ARBA00025736"/>
    </source>
</evidence>
<dbReference type="InterPro" id="IPR000826">
    <property type="entry name" value="Formyl_rcpt-rel"/>
</dbReference>
<comment type="subcellular location">
    <subcellularLocation>
        <location evidence="1">Cell membrane</location>
        <topology evidence="1">Multi-pass membrane protein</topology>
    </subcellularLocation>
</comment>
<dbReference type="PRINTS" id="PR01060">
    <property type="entry name" value="C3ANPHYLTXNR"/>
</dbReference>
<reference evidence="22 23" key="1">
    <citation type="journal article" date="2020" name="Nature">
        <title>Six reference-quality genomes reveal evolution of bat adaptations.</title>
        <authorList>
            <person name="Jebb D."/>
            <person name="Huang Z."/>
            <person name="Pippel M."/>
            <person name="Hughes G.M."/>
            <person name="Lavrichenko K."/>
            <person name="Devanna P."/>
            <person name="Winkler S."/>
            <person name="Jermiin L.S."/>
            <person name="Skirmuntt E.C."/>
            <person name="Katzourakis A."/>
            <person name="Burkitt-Gray L."/>
            <person name="Ray D.A."/>
            <person name="Sullivan K.A.M."/>
            <person name="Roscito J.G."/>
            <person name="Kirilenko B.M."/>
            <person name="Davalos L.M."/>
            <person name="Corthals A.P."/>
            <person name="Power M.L."/>
            <person name="Jones G."/>
            <person name="Ransome R.D."/>
            <person name="Dechmann D.K.N."/>
            <person name="Locatelli A.G."/>
            <person name="Puechmaille S.J."/>
            <person name="Fedrigo O."/>
            <person name="Jarvis E.D."/>
            <person name="Hiller M."/>
            <person name="Vernes S.C."/>
            <person name="Myers E.W."/>
            <person name="Teeling E.C."/>
        </authorList>
    </citation>
    <scope>NUCLEOTIDE SEQUENCE [LARGE SCALE GENOMIC DNA]</scope>
    <source>
        <strain evidence="22">MPipKuh1</strain>
        <tissue evidence="22">Flight muscle</tissue>
    </source>
</reference>
<dbReference type="PANTHER" id="PTHR24225:SF28">
    <property type="entry name" value="C3A ANAPHYLATOXIN CHEMOTACTIC RECEPTOR"/>
    <property type="match status" value="1"/>
</dbReference>
<dbReference type="PROSITE" id="PS50262">
    <property type="entry name" value="G_PROTEIN_RECEP_F1_2"/>
    <property type="match status" value="1"/>
</dbReference>
<keyword evidence="11" id="KW-1015">Disulfide bond</keyword>
<name>A0A7J7ZFP4_PIPKU</name>
<keyword evidence="4" id="KW-0145">Chemotaxis</keyword>
<evidence type="ECO:0000256" key="17">
    <source>
        <dbReference type="ARBA" id="ARBA00025827"/>
    </source>
</evidence>
<keyword evidence="3" id="KW-1003">Cell membrane</keyword>
<sequence>MVDAGRLNSHLRRNLAMDYFPDETNSTDIHSQPSYKPPIILSMVILSLTFLLGLPGNGLVLWVAGLKMKWTVNTVWFLHLTLADFLCCLSLPFSLVHLALQGHWPYGWLLCKLIPSIIILNMFASVFLLTAISLDRCLLVLKPIWCQNHRNVRTAFAICGFIWVMAFAMCIPVFMYRETFPVDDQTMCGYNYGSNSSPDYSYYTYDQLENGSLDYSNVQLLEKMVDKSDAFSSQRNDHPWTTTTLLQSETFQRSPGDSVPVGSTRLSNQHPYYNLIKPDNEASPTTPIGLPIEDHRINSQNDSDAFFSTDLELFSNTSSNALYTIVPPQYFQYYTYTEGHFEPSNKVPTPEVIITITRLVMGFLLPCIVMVTCYSLIIFKMWGRSIKAQSKTFQVAVVVVIVFIVCWAPYHIFGVLFLFYHSEFEGSLKEALLAWDSVAIALASANSCFNPFLYALMGKNFREKARQSVQGILEAAFSEGHTHSTSYTQSKGFSKTNTSTAV</sequence>
<feature type="transmembrane region" description="Helical" evidence="20">
    <location>
        <begin position="432"/>
        <end position="456"/>
    </location>
</feature>
<evidence type="ECO:0000256" key="20">
    <source>
        <dbReference type="SAM" id="Phobius"/>
    </source>
</evidence>
<keyword evidence="14 18" id="KW-0807">Transducer</keyword>
<evidence type="ECO:0000256" key="4">
    <source>
        <dbReference type="ARBA" id="ARBA00022500"/>
    </source>
</evidence>
<feature type="region of interest" description="Disordered" evidence="19">
    <location>
        <begin position="483"/>
        <end position="502"/>
    </location>
</feature>
<dbReference type="FunFam" id="1.20.1070.10:FF:000269">
    <property type="entry name" value="C3a anaphylatoxin chemotactic receptor"/>
    <property type="match status" value="1"/>
</dbReference>
<dbReference type="GO" id="GO:0004878">
    <property type="term" value="F:complement component C5a receptor activity"/>
    <property type="evidence" value="ECO:0007669"/>
    <property type="project" value="TreeGrafter"/>
</dbReference>
<dbReference type="GO" id="GO:0004930">
    <property type="term" value="F:G protein-coupled receptor activity"/>
    <property type="evidence" value="ECO:0007669"/>
    <property type="project" value="UniProtKB-KW"/>
</dbReference>
<evidence type="ECO:0000256" key="18">
    <source>
        <dbReference type="RuleBase" id="RU000688"/>
    </source>
</evidence>
<organism evidence="22 23">
    <name type="scientific">Pipistrellus kuhlii</name>
    <name type="common">Kuhl's pipistrelle</name>
    <dbReference type="NCBI Taxonomy" id="59472"/>
    <lineage>
        <taxon>Eukaryota</taxon>
        <taxon>Metazoa</taxon>
        <taxon>Chordata</taxon>
        <taxon>Craniata</taxon>
        <taxon>Vertebrata</taxon>
        <taxon>Euteleostomi</taxon>
        <taxon>Mammalia</taxon>
        <taxon>Eutheria</taxon>
        <taxon>Laurasiatheria</taxon>
        <taxon>Chiroptera</taxon>
        <taxon>Yangochiroptera</taxon>
        <taxon>Vespertilionidae</taxon>
        <taxon>Pipistrellus</taxon>
    </lineage>
</organism>
<evidence type="ECO:0000256" key="8">
    <source>
        <dbReference type="ARBA" id="ARBA00022989"/>
    </source>
</evidence>
<feature type="domain" description="G-protein coupled receptors family 1 profile" evidence="21">
    <location>
        <begin position="56"/>
        <end position="454"/>
    </location>
</feature>
<dbReference type="GO" id="GO:0004876">
    <property type="term" value="F:complement component C3a receptor activity"/>
    <property type="evidence" value="ECO:0007669"/>
    <property type="project" value="InterPro"/>
</dbReference>
<evidence type="ECO:0000259" key="21">
    <source>
        <dbReference type="PROSITE" id="PS50262"/>
    </source>
</evidence>
<dbReference type="Pfam" id="PF00001">
    <property type="entry name" value="7tm_1"/>
    <property type="match status" value="2"/>
</dbReference>
<dbReference type="Proteomes" id="UP000558488">
    <property type="component" value="Unassembled WGS sequence"/>
</dbReference>
<dbReference type="EMBL" id="JACAGB010000003">
    <property type="protein sequence ID" value="KAF6373103.1"/>
    <property type="molecule type" value="Genomic_DNA"/>
</dbReference>
<evidence type="ECO:0000256" key="13">
    <source>
        <dbReference type="ARBA" id="ARBA00023180"/>
    </source>
</evidence>
<keyword evidence="5" id="KW-0597">Phosphoprotein</keyword>
<dbReference type="PANTHER" id="PTHR24225">
    <property type="entry name" value="CHEMOTACTIC RECEPTOR"/>
    <property type="match status" value="1"/>
</dbReference>
<keyword evidence="6" id="KW-0765">Sulfation</keyword>
<feature type="transmembrane region" description="Helical" evidence="20">
    <location>
        <begin position="155"/>
        <end position="176"/>
    </location>
</feature>
<evidence type="ECO:0000256" key="12">
    <source>
        <dbReference type="ARBA" id="ARBA00023170"/>
    </source>
</evidence>
<dbReference type="GO" id="GO:0007204">
    <property type="term" value="P:positive regulation of cytosolic calcium ion concentration"/>
    <property type="evidence" value="ECO:0007669"/>
    <property type="project" value="TreeGrafter"/>
</dbReference>
<dbReference type="PRINTS" id="PR01104">
    <property type="entry name" value="ANPHYLATOXNR"/>
</dbReference>
<feature type="transmembrane region" description="Helical" evidence="20">
    <location>
        <begin position="106"/>
        <end position="134"/>
    </location>
</feature>
<feature type="transmembrane region" description="Helical" evidence="20">
    <location>
        <begin position="359"/>
        <end position="383"/>
    </location>
</feature>
<keyword evidence="10 20" id="KW-0472">Membrane</keyword>
<dbReference type="PRINTS" id="PR00237">
    <property type="entry name" value="GPCRRHODOPSN"/>
</dbReference>
<dbReference type="AlphaFoldDB" id="A0A7J7ZFP4"/>
<dbReference type="GO" id="GO:0007200">
    <property type="term" value="P:phospholipase C-activating G protein-coupled receptor signaling pathway"/>
    <property type="evidence" value="ECO:0007669"/>
    <property type="project" value="TreeGrafter"/>
</dbReference>
<evidence type="ECO:0000256" key="10">
    <source>
        <dbReference type="ARBA" id="ARBA00023136"/>
    </source>
</evidence>
<evidence type="ECO:0000256" key="5">
    <source>
        <dbReference type="ARBA" id="ARBA00022553"/>
    </source>
</evidence>
<keyword evidence="9 18" id="KW-0297">G-protein coupled receptor</keyword>
<dbReference type="GO" id="GO:0005886">
    <property type="term" value="C:plasma membrane"/>
    <property type="evidence" value="ECO:0007669"/>
    <property type="project" value="UniProtKB-SubCell"/>
</dbReference>
<dbReference type="GO" id="GO:0006954">
    <property type="term" value="P:inflammatory response"/>
    <property type="evidence" value="ECO:0007669"/>
    <property type="project" value="TreeGrafter"/>
</dbReference>
<feature type="transmembrane region" description="Helical" evidence="20">
    <location>
        <begin position="395"/>
        <end position="420"/>
    </location>
</feature>